<feature type="chain" id="PRO_5047337793" evidence="1">
    <location>
        <begin position="23"/>
        <end position="359"/>
    </location>
</feature>
<keyword evidence="1" id="KW-0732">Signal</keyword>
<evidence type="ECO:0000313" key="3">
    <source>
        <dbReference type="Proteomes" id="UP001292216"/>
    </source>
</evidence>
<dbReference type="Proteomes" id="UP001292216">
    <property type="component" value="Unassembled WGS sequence"/>
</dbReference>
<sequence length="359" mass="37746">MKKKLGMILALSLLLVGVVACGNNGGNGNAANGGNAGGTGTENSAGAGNTSDSDKKTYKIAISQIVEHPSLDATREGFLDALKDAGIVEGENLELDYNNAQGDQTNNTTIAQKIAGEKYDLVLAIATPPAQAVAQQVKNSPILFAAVTDPVDAKLVDNLDHPGGNISGASDTNPEAITKLMNFIAEHFKDVKSVGLVINQGEPNAVVMANHAEKALEAHGIKLVKASVTNTSEVKQAAESLVGRVDALYITLDNMVVEAVSTVIQVANDNDLPFFSSDRDTVEKGAFATIGFKYYDHGYQVGQMAVDVLKNGKKVGDLKVTVPDKLDLIMNLKAAAEQGIEVTDAMKAQITDKENNLIE</sequence>
<name>A0ABU5PHK8_9BACL</name>
<comment type="caution">
    <text evidence="2">The sequence shown here is derived from an EMBL/GenBank/DDBJ whole genome shotgun (WGS) entry which is preliminary data.</text>
</comment>
<evidence type="ECO:0000256" key="1">
    <source>
        <dbReference type="SAM" id="SignalP"/>
    </source>
</evidence>
<dbReference type="Pfam" id="PF04392">
    <property type="entry name" value="ABC_sub_bind"/>
    <property type="match status" value="1"/>
</dbReference>
<dbReference type="PANTHER" id="PTHR35271:SF1">
    <property type="entry name" value="ABC TRANSPORTER, SUBSTRATE-BINDING LIPOPROTEIN"/>
    <property type="match status" value="1"/>
</dbReference>
<evidence type="ECO:0000313" key="2">
    <source>
        <dbReference type="EMBL" id="MEA3569430.1"/>
    </source>
</evidence>
<dbReference type="RefSeq" id="WP_323076499.1">
    <property type="nucleotide sequence ID" value="NZ_CBCSKM010000005.1"/>
</dbReference>
<dbReference type="Gene3D" id="3.40.50.2300">
    <property type="match status" value="2"/>
</dbReference>
<dbReference type="PROSITE" id="PS51257">
    <property type="entry name" value="PROKAR_LIPOPROTEIN"/>
    <property type="match status" value="1"/>
</dbReference>
<dbReference type="InterPro" id="IPR007487">
    <property type="entry name" value="ABC_transpt-TYRBP-like"/>
</dbReference>
<organism evidence="2 3">
    <name type="scientific">Paenibacillus phoenicis</name>
    <dbReference type="NCBI Taxonomy" id="554117"/>
    <lineage>
        <taxon>Bacteria</taxon>
        <taxon>Bacillati</taxon>
        <taxon>Bacillota</taxon>
        <taxon>Bacilli</taxon>
        <taxon>Bacillales</taxon>
        <taxon>Paenibacillaceae</taxon>
        <taxon>Paenibacillus</taxon>
    </lineage>
</organism>
<feature type="signal peptide" evidence="1">
    <location>
        <begin position="1"/>
        <end position="22"/>
    </location>
</feature>
<dbReference type="InterPro" id="IPR028082">
    <property type="entry name" value="Peripla_BP_I"/>
</dbReference>
<dbReference type="CDD" id="cd06325">
    <property type="entry name" value="PBP1_ABC_unchar_transporter"/>
    <property type="match status" value="1"/>
</dbReference>
<proteinExistence type="predicted"/>
<reference evidence="2 3" key="1">
    <citation type="submission" date="2023-12" db="EMBL/GenBank/DDBJ databases">
        <title>Whole genome sequencing of Paenibacillus phoenicis isolated from the Phoenix Mars Lander spacecraft assembly facility.</title>
        <authorList>
            <person name="Garcia A."/>
            <person name="Venkateswaran K."/>
        </authorList>
    </citation>
    <scope>NUCLEOTIDE SEQUENCE [LARGE SCALE GENOMIC DNA]</scope>
    <source>
        <strain evidence="2 3">3PO2SA</strain>
    </source>
</reference>
<keyword evidence="3" id="KW-1185">Reference proteome</keyword>
<accession>A0ABU5PHK8</accession>
<gene>
    <name evidence="2" type="ORF">U9M73_05385</name>
</gene>
<dbReference type="SUPFAM" id="SSF53822">
    <property type="entry name" value="Periplasmic binding protein-like I"/>
    <property type="match status" value="1"/>
</dbReference>
<dbReference type="EMBL" id="JAYERP010000001">
    <property type="protein sequence ID" value="MEA3569430.1"/>
    <property type="molecule type" value="Genomic_DNA"/>
</dbReference>
<protein>
    <submittedName>
        <fullName evidence="2">ABC transporter substrate-binding protein</fullName>
    </submittedName>
</protein>
<dbReference type="PANTHER" id="PTHR35271">
    <property type="entry name" value="ABC TRANSPORTER, SUBSTRATE-BINDING LIPOPROTEIN-RELATED"/>
    <property type="match status" value="1"/>
</dbReference>